<dbReference type="InterPro" id="IPR058624">
    <property type="entry name" value="MdtA-like_HH"/>
</dbReference>
<feature type="coiled-coil region" evidence="3">
    <location>
        <begin position="115"/>
        <end position="142"/>
    </location>
</feature>
<protein>
    <submittedName>
        <fullName evidence="6">Multidrug resistance protein MdtN</fullName>
    </submittedName>
</protein>
<dbReference type="RefSeq" id="WP_172188007.1">
    <property type="nucleotide sequence ID" value="NZ_CAWPPK010000257.1"/>
</dbReference>
<dbReference type="Gene3D" id="1.10.287.470">
    <property type="entry name" value="Helix hairpin bin"/>
    <property type="match status" value="1"/>
</dbReference>
<evidence type="ECO:0000256" key="4">
    <source>
        <dbReference type="SAM" id="Phobius"/>
    </source>
</evidence>
<comment type="subcellular location">
    <subcellularLocation>
        <location evidence="1">Cell envelope</location>
    </subcellularLocation>
</comment>
<evidence type="ECO:0000313" key="7">
    <source>
        <dbReference type="Proteomes" id="UP000702425"/>
    </source>
</evidence>
<evidence type="ECO:0000256" key="2">
    <source>
        <dbReference type="ARBA" id="ARBA00023054"/>
    </source>
</evidence>
<dbReference type="Pfam" id="PF25876">
    <property type="entry name" value="HH_MFP_RND"/>
    <property type="match status" value="1"/>
</dbReference>
<keyword evidence="7" id="KW-1185">Reference proteome</keyword>
<keyword evidence="4" id="KW-0812">Transmembrane</keyword>
<dbReference type="EMBL" id="SRRZ01000044">
    <property type="protein sequence ID" value="NQE34980.1"/>
    <property type="molecule type" value="Genomic_DNA"/>
</dbReference>
<dbReference type="Proteomes" id="UP000702425">
    <property type="component" value="Unassembled WGS sequence"/>
</dbReference>
<evidence type="ECO:0000259" key="5">
    <source>
        <dbReference type="Pfam" id="PF25876"/>
    </source>
</evidence>
<feature type="transmembrane region" description="Helical" evidence="4">
    <location>
        <begin position="20"/>
        <end position="39"/>
    </location>
</feature>
<gene>
    <name evidence="6" type="primary">mdtN</name>
    <name evidence="6" type="ORF">E5S67_02709</name>
</gene>
<organism evidence="6 7">
    <name type="scientific">Microcoleus asticus IPMA8</name>
    <dbReference type="NCBI Taxonomy" id="2563858"/>
    <lineage>
        <taxon>Bacteria</taxon>
        <taxon>Bacillati</taxon>
        <taxon>Cyanobacteriota</taxon>
        <taxon>Cyanophyceae</taxon>
        <taxon>Oscillatoriophycideae</taxon>
        <taxon>Oscillatoriales</taxon>
        <taxon>Microcoleaceae</taxon>
        <taxon>Microcoleus</taxon>
        <taxon>Microcoleus asticus</taxon>
    </lineage>
</organism>
<dbReference type="PANTHER" id="PTHR32347:SF27">
    <property type="entry name" value="RND EFFLUX PUMP MEMBRANE FUSION PROTEIN BARREL-SANDWICH DOMAIN-CONTAINING PROTEIN"/>
    <property type="match status" value="1"/>
</dbReference>
<name>A0ABX2CZF3_9CYAN</name>
<dbReference type="PANTHER" id="PTHR32347">
    <property type="entry name" value="EFFLUX SYSTEM COMPONENT YKNX-RELATED"/>
    <property type="match status" value="1"/>
</dbReference>
<comment type="caution">
    <text evidence="6">The sequence shown here is derived from an EMBL/GenBank/DDBJ whole genome shotgun (WGS) entry which is preliminary data.</text>
</comment>
<feature type="domain" description="Multidrug resistance protein MdtA-like alpha-helical hairpin" evidence="5">
    <location>
        <begin position="239"/>
        <end position="299"/>
    </location>
</feature>
<dbReference type="NCBIfam" id="TIGR02971">
    <property type="entry name" value="heterocyst_DevB"/>
    <property type="match status" value="1"/>
</dbReference>
<reference evidence="6 7" key="1">
    <citation type="journal article" date="2020" name="Sci. Rep.">
        <title>A novel cyanobacterial geosmin producer, revising GeoA distribution and dispersion patterns in Bacteria.</title>
        <authorList>
            <person name="Churro C."/>
            <person name="Semedo-Aguiar A.P."/>
            <person name="Silva A.D."/>
            <person name="Pereira-Leal J.B."/>
            <person name="Leite R.B."/>
        </authorList>
    </citation>
    <scope>NUCLEOTIDE SEQUENCE [LARGE SCALE GENOMIC DNA]</scope>
    <source>
        <strain evidence="6 7">IPMA8</strain>
    </source>
</reference>
<keyword evidence="4" id="KW-0472">Membrane</keyword>
<evidence type="ECO:0000256" key="1">
    <source>
        <dbReference type="ARBA" id="ARBA00004196"/>
    </source>
</evidence>
<keyword evidence="2 3" id="KW-0175">Coiled coil</keyword>
<sequence length="547" mass="59384">MGKESRVKDKSFLKPPGRGVIGLAIAATIVTTGVGFWQVSQIRKAEELKAAAATAAATPAATPTSVTALGRLTPQGEVIKLSAPSASEGARIELLQVEEGDRVIQGQIIAVLDTRDRLQAILQQADKEIKVKQAELAKIQAGAKTGVVGAQKAEVAKFEAQVQRETEGESANIARLEAQLRRETEAEQANVAKFEAALQRETEAEQANLAKFEAQLERETEVQQSKLARLEAQLRGEIASQNATVERLKAELTNAEAEERRNKELSETGAISASAYDTKRLVVDTARHKVKEAQAVLEKTVQTLQEQIVETKATVKQTVETGKQEINQSRANLRRKLETGRQEINQARATLNQKIETGREQINQAEAILKQKAETGQEQINQAKANLDQIAEVRSEDVQAAQAAIESAIATKQKAQVDLNLSYVKAPVSGSILKVHSRQGERVNTQDGIVELGGTDQMYVIAEIYETDIAKVRNGQRATVSSPVFGGTLEGTVDRIGKQIGKKDVLNTDPAADTDARVVEVRIRLDPESSKKVAALTNLQVEVKINI</sequence>
<accession>A0ABX2CZF3</accession>
<keyword evidence="4" id="KW-1133">Transmembrane helix</keyword>
<evidence type="ECO:0000313" key="6">
    <source>
        <dbReference type="EMBL" id="NQE34980.1"/>
    </source>
</evidence>
<dbReference type="Gene3D" id="2.40.30.170">
    <property type="match status" value="1"/>
</dbReference>
<dbReference type="Gene3D" id="2.40.50.100">
    <property type="match status" value="1"/>
</dbReference>
<dbReference type="InterPro" id="IPR014315">
    <property type="entry name" value="ABC_heterocyst_DevB"/>
</dbReference>
<feature type="coiled-coil region" evidence="3">
    <location>
        <begin position="195"/>
        <end position="393"/>
    </location>
</feature>
<evidence type="ECO:0000256" key="3">
    <source>
        <dbReference type="SAM" id="Coils"/>
    </source>
</evidence>
<dbReference type="InterPro" id="IPR050465">
    <property type="entry name" value="UPF0194_transport"/>
</dbReference>
<proteinExistence type="predicted"/>